<evidence type="ECO:0000256" key="1">
    <source>
        <dbReference type="ARBA" id="ARBA00023125"/>
    </source>
</evidence>
<dbReference type="InterPro" id="IPR036910">
    <property type="entry name" value="HMG_box_dom_sf"/>
</dbReference>
<dbReference type="OrthoDB" id="5550281at2759"/>
<dbReference type="Proteomes" id="UP000887568">
    <property type="component" value="Unplaced"/>
</dbReference>
<dbReference type="PROSITE" id="PS50118">
    <property type="entry name" value="HMG_BOX_2"/>
    <property type="match status" value="2"/>
</dbReference>
<name>A0A914A9C6_PATMI</name>
<dbReference type="InterPro" id="IPR009071">
    <property type="entry name" value="HMG_box_dom"/>
</dbReference>
<feature type="DNA-binding region" description="HMG box" evidence="2">
    <location>
        <begin position="65"/>
        <end position="133"/>
    </location>
</feature>
<reference evidence="5" key="1">
    <citation type="submission" date="2022-11" db="UniProtKB">
        <authorList>
            <consortium name="EnsemblMetazoa"/>
        </authorList>
    </citation>
    <scope>IDENTIFICATION</scope>
</reference>
<dbReference type="AlphaFoldDB" id="A0A914A9C6"/>
<dbReference type="GO" id="GO:0005634">
    <property type="term" value="C:nucleus"/>
    <property type="evidence" value="ECO:0007669"/>
    <property type="project" value="UniProtKB-UniRule"/>
</dbReference>
<organism evidence="5 6">
    <name type="scientific">Patiria miniata</name>
    <name type="common">Bat star</name>
    <name type="synonym">Asterina miniata</name>
    <dbReference type="NCBI Taxonomy" id="46514"/>
    <lineage>
        <taxon>Eukaryota</taxon>
        <taxon>Metazoa</taxon>
        <taxon>Echinodermata</taxon>
        <taxon>Eleutherozoa</taxon>
        <taxon>Asterozoa</taxon>
        <taxon>Asteroidea</taxon>
        <taxon>Valvatacea</taxon>
        <taxon>Valvatida</taxon>
        <taxon>Asterinidae</taxon>
        <taxon>Patiria</taxon>
    </lineage>
</organism>
<sequence>MSRVMYAGFQCSSIGTFKMAAFWPTTRVMLQCCRMGRIFGGFINNKGTRVNWRCLVSAADIPQRPKRPSGTFMIFSLEKRQQVIKENPSMNIPEIAKVVGKMWRELSEDEKESYRSQSRQNMEDYMEEMETFKASLTEEEERMLEEQTQQAKSNKAKRKHKQELRKLEKPKRPLTAYSVFLQSKLKNASGSVTGKMAAVSKEWKEMSEEEKTTYYESAARTKQDYEAAMVDWEAKMEEQGNMSVIRKYRPRRDSGQDKKSNPRRHITDDEEAPF</sequence>
<dbReference type="Pfam" id="PF00505">
    <property type="entry name" value="HMG_box"/>
    <property type="match status" value="2"/>
</dbReference>
<feature type="compositionally biased region" description="Basic residues" evidence="3">
    <location>
        <begin position="154"/>
        <end position="163"/>
    </location>
</feature>
<protein>
    <recommendedName>
        <fullName evidence="4">HMG box domain-containing protein</fullName>
    </recommendedName>
</protein>
<dbReference type="InterPro" id="IPR050342">
    <property type="entry name" value="HMGB"/>
</dbReference>
<evidence type="ECO:0000256" key="3">
    <source>
        <dbReference type="SAM" id="MobiDB-lite"/>
    </source>
</evidence>
<accession>A0A914A9C6</accession>
<evidence type="ECO:0000313" key="5">
    <source>
        <dbReference type="EnsemblMetazoa" id="XP_038060036.1"/>
    </source>
</evidence>
<dbReference type="PANTHER" id="PTHR48112">
    <property type="entry name" value="HIGH MOBILITY GROUP PROTEIN DSP1"/>
    <property type="match status" value="1"/>
</dbReference>
<dbReference type="Gene3D" id="1.10.30.10">
    <property type="entry name" value="High mobility group box domain"/>
    <property type="match status" value="2"/>
</dbReference>
<evidence type="ECO:0000259" key="4">
    <source>
        <dbReference type="PROSITE" id="PS50118"/>
    </source>
</evidence>
<dbReference type="OMA" id="YMQLAED"/>
<dbReference type="EnsemblMetazoa" id="XM_038204108.1">
    <property type="protein sequence ID" value="XP_038060036.1"/>
    <property type="gene ID" value="LOC119731094"/>
</dbReference>
<feature type="DNA-binding region" description="HMG box" evidence="2">
    <location>
        <begin position="170"/>
        <end position="233"/>
    </location>
</feature>
<feature type="region of interest" description="Disordered" evidence="3">
    <location>
        <begin position="239"/>
        <end position="274"/>
    </location>
</feature>
<feature type="domain" description="HMG box" evidence="4">
    <location>
        <begin position="170"/>
        <end position="233"/>
    </location>
</feature>
<keyword evidence="2" id="KW-0539">Nucleus</keyword>
<dbReference type="SUPFAM" id="SSF47095">
    <property type="entry name" value="HMG-box"/>
    <property type="match status" value="2"/>
</dbReference>
<dbReference type="SMART" id="SM00398">
    <property type="entry name" value="HMG"/>
    <property type="match status" value="2"/>
</dbReference>
<feature type="region of interest" description="Disordered" evidence="3">
    <location>
        <begin position="138"/>
        <end position="164"/>
    </location>
</feature>
<keyword evidence="6" id="KW-1185">Reference proteome</keyword>
<dbReference type="GeneID" id="119731094"/>
<evidence type="ECO:0000313" key="6">
    <source>
        <dbReference type="Proteomes" id="UP000887568"/>
    </source>
</evidence>
<dbReference type="PANTHER" id="PTHR48112:SF22">
    <property type="entry name" value="MITOCHONDRIAL TRANSCRIPTION FACTOR A, ISOFORM B"/>
    <property type="match status" value="1"/>
</dbReference>
<feature type="domain" description="HMG box" evidence="4">
    <location>
        <begin position="65"/>
        <end position="133"/>
    </location>
</feature>
<keyword evidence="1 2" id="KW-0238">DNA-binding</keyword>
<feature type="compositionally biased region" description="Basic and acidic residues" evidence="3">
    <location>
        <begin position="251"/>
        <end position="260"/>
    </location>
</feature>
<evidence type="ECO:0000256" key="2">
    <source>
        <dbReference type="PROSITE-ProRule" id="PRU00267"/>
    </source>
</evidence>
<dbReference type="GO" id="GO:0003677">
    <property type="term" value="F:DNA binding"/>
    <property type="evidence" value="ECO:0007669"/>
    <property type="project" value="UniProtKB-UniRule"/>
</dbReference>
<dbReference type="RefSeq" id="XP_038060036.1">
    <property type="nucleotide sequence ID" value="XM_038204108.1"/>
</dbReference>
<proteinExistence type="predicted"/>